<name>A0ABS4IR53_9BACL</name>
<evidence type="ECO:0000256" key="6">
    <source>
        <dbReference type="ARBA" id="ARBA00038001"/>
    </source>
</evidence>
<protein>
    <submittedName>
        <fullName evidence="8">Nitrite reductase/ring-hydroxylating ferredoxin subunit</fullName>
    </submittedName>
</protein>
<sequence length="592" mass="65955">MSKSLEWVSAGALNTLQEEGSKVIKGGIAVFFHDNQVYAVDNRCPHLGFPLHMGSLCDGILTCHWHHARFDVCSGGTLDPWADNVPSYEVKIEAGEVFVNSMPKQANHADSYKERLREGLQQNIGIVIAKAVVGLVESGVSDKDIARIGIEFGTTYGNGWNSGLTILTAMVRVLPKLDKTGRILALYQGLVHVARQSSGRGTRHLLGPLPAAETSLERLLKWYRSCIEVRDTDGAQKVLLTAAQKGLDSKQLADLMLVAATDHYYLDGGHVFDFHNKAFEALQWAGSEQTERIVTSLLHMMNMPVRSEELHQWQAPIQLVEPIKQAVLTLTNTTAFTSEEHKSVLDEESFLQQLLSDKPIETIEKIRDLLLAGVEPVKLAQLVALAAAERIIRFHTQNDFSDWIAVLHTFTYAHAVHVRFMHSTEPLLLRAIFHGAASVYLDRFLNVPAAARPQHKQRNGAAEGELAVNGSSTEPDDLLNILDQRQQVAAAGQWVVDYVANGGSSKVLWNTLGHALLREDAEFHTFQMYEAASEEYDHWTTYGNDFALRAQETMLLACTRYLAAHAPTARELPHTAKIAWRLYRGERLFEEE</sequence>
<accession>A0ABS4IR53</accession>
<gene>
    <name evidence="8" type="ORF">J2Z66_001647</name>
</gene>
<evidence type="ECO:0000259" key="7">
    <source>
        <dbReference type="PROSITE" id="PS51296"/>
    </source>
</evidence>
<dbReference type="Gene3D" id="2.102.10.10">
    <property type="entry name" value="Rieske [2Fe-2S] iron-sulphur domain"/>
    <property type="match status" value="1"/>
</dbReference>
<organism evidence="8 9">
    <name type="scientific">Paenibacillus eucommiae</name>
    <dbReference type="NCBI Taxonomy" id="1355755"/>
    <lineage>
        <taxon>Bacteria</taxon>
        <taxon>Bacillati</taxon>
        <taxon>Bacillota</taxon>
        <taxon>Bacilli</taxon>
        <taxon>Bacillales</taxon>
        <taxon>Paenibacillaceae</taxon>
        <taxon>Paenibacillus</taxon>
    </lineage>
</organism>
<evidence type="ECO:0000256" key="2">
    <source>
        <dbReference type="ARBA" id="ARBA00022723"/>
    </source>
</evidence>
<dbReference type="RefSeq" id="WP_209970806.1">
    <property type="nucleotide sequence ID" value="NZ_JAGGLB010000003.1"/>
</dbReference>
<comment type="cofactor">
    <cofactor evidence="5">
        <name>[2Fe-2S] cluster</name>
        <dbReference type="ChEBI" id="CHEBI:190135"/>
    </cofactor>
</comment>
<feature type="domain" description="Rieske" evidence="7">
    <location>
        <begin position="28"/>
        <end position="99"/>
    </location>
</feature>
<keyword evidence="3" id="KW-0408">Iron</keyword>
<comment type="similarity">
    <text evidence="6">Belongs to the bacterial ring-hydroxylating dioxygenase ferredoxin component family.</text>
</comment>
<dbReference type="PANTHER" id="PTHR21496">
    <property type="entry name" value="FERREDOXIN-RELATED"/>
    <property type="match status" value="1"/>
</dbReference>
<keyword evidence="2" id="KW-0479">Metal-binding</keyword>
<dbReference type="SUPFAM" id="SSF50022">
    <property type="entry name" value="ISP domain"/>
    <property type="match status" value="1"/>
</dbReference>
<keyword evidence="4" id="KW-0411">Iron-sulfur</keyword>
<evidence type="ECO:0000256" key="4">
    <source>
        <dbReference type="ARBA" id="ARBA00023014"/>
    </source>
</evidence>
<dbReference type="EMBL" id="JAGGLB010000003">
    <property type="protein sequence ID" value="MBP1990049.1"/>
    <property type="molecule type" value="Genomic_DNA"/>
</dbReference>
<keyword evidence="1" id="KW-0001">2Fe-2S</keyword>
<dbReference type="InterPro" id="IPR017941">
    <property type="entry name" value="Rieske_2Fe-2S"/>
</dbReference>
<comment type="caution">
    <text evidence="8">The sequence shown here is derived from an EMBL/GenBank/DDBJ whole genome shotgun (WGS) entry which is preliminary data.</text>
</comment>
<evidence type="ECO:0000313" key="8">
    <source>
        <dbReference type="EMBL" id="MBP1990049.1"/>
    </source>
</evidence>
<dbReference type="PANTHER" id="PTHR21496:SF0">
    <property type="entry name" value="RIESKE DOMAIN-CONTAINING PROTEIN"/>
    <property type="match status" value="1"/>
</dbReference>
<evidence type="ECO:0000256" key="1">
    <source>
        <dbReference type="ARBA" id="ARBA00022714"/>
    </source>
</evidence>
<evidence type="ECO:0000256" key="5">
    <source>
        <dbReference type="ARBA" id="ARBA00034078"/>
    </source>
</evidence>
<evidence type="ECO:0000313" key="9">
    <source>
        <dbReference type="Proteomes" id="UP001519287"/>
    </source>
</evidence>
<proteinExistence type="inferred from homology"/>
<dbReference type="PROSITE" id="PS51296">
    <property type="entry name" value="RIESKE"/>
    <property type="match status" value="1"/>
</dbReference>
<dbReference type="InterPro" id="IPR036922">
    <property type="entry name" value="Rieske_2Fe-2S_sf"/>
</dbReference>
<evidence type="ECO:0000256" key="3">
    <source>
        <dbReference type="ARBA" id="ARBA00023004"/>
    </source>
</evidence>
<dbReference type="Pfam" id="PF00355">
    <property type="entry name" value="Rieske"/>
    <property type="match status" value="1"/>
</dbReference>
<reference evidence="8 9" key="1">
    <citation type="submission" date="2021-03" db="EMBL/GenBank/DDBJ databases">
        <title>Genomic Encyclopedia of Type Strains, Phase IV (KMG-IV): sequencing the most valuable type-strain genomes for metagenomic binning, comparative biology and taxonomic classification.</title>
        <authorList>
            <person name="Goeker M."/>
        </authorList>
    </citation>
    <scope>NUCLEOTIDE SEQUENCE [LARGE SCALE GENOMIC DNA]</scope>
    <source>
        <strain evidence="8 9">DSM 26048</strain>
    </source>
</reference>
<keyword evidence="9" id="KW-1185">Reference proteome</keyword>
<dbReference type="Proteomes" id="UP001519287">
    <property type="component" value="Unassembled WGS sequence"/>
</dbReference>